<sequence>MAIGGAVSGAIMSGYDAYSSDQCVWGLVGSIAKGAGLGAITGFVGGQFIGAGANVAANVSQNIANQTVRHVAKVGVEAGVETVIDTGISLATGNPISLKNVVTDYGLNLITNGSGSVSSKKSAKADVPKNKPKSGDVAVTKSRQSSTPVQQLSNPGPNQSRIPVEAVEGIW</sequence>
<evidence type="ECO:0000313" key="3">
    <source>
        <dbReference type="Proteomes" id="UP000073485"/>
    </source>
</evidence>
<evidence type="ECO:0000256" key="1">
    <source>
        <dbReference type="SAM" id="MobiDB-lite"/>
    </source>
</evidence>
<dbReference type="EMBL" id="FIGO01000022">
    <property type="protein sequence ID" value="CYV16579.1"/>
    <property type="molecule type" value="Genomic_DNA"/>
</dbReference>
<evidence type="ECO:0000313" key="2">
    <source>
        <dbReference type="EMBL" id="CYV16579.1"/>
    </source>
</evidence>
<dbReference type="Proteomes" id="UP000073485">
    <property type="component" value="Unassembled WGS sequence"/>
</dbReference>
<dbReference type="RefSeq" id="WP_044752657.1">
    <property type="nucleotide sequence ID" value="NZ_CEHU01000011.1"/>
</dbReference>
<organism evidence="2 3">
    <name type="scientific">Streptococcus suis</name>
    <dbReference type="NCBI Taxonomy" id="1307"/>
    <lineage>
        <taxon>Bacteria</taxon>
        <taxon>Bacillati</taxon>
        <taxon>Bacillota</taxon>
        <taxon>Bacilli</taxon>
        <taxon>Lactobacillales</taxon>
        <taxon>Streptococcaceae</taxon>
        <taxon>Streptococcus</taxon>
    </lineage>
</organism>
<gene>
    <name evidence="2" type="ORF">ERS132410_02155</name>
</gene>
<dbReference type="AlphaFoldDB" id="A0A0Z8H7B0"/>
<feature type="region of interest" description="Disordered" evidence="1">
    <location>
        <begin position="115"/>
        <end position="171"/>
    </location>
</feature>
<protein>
    <submittedName>
        <fullName evidence="2">Uncharacterized protein</fullName>
    </submittedName>
</protein>
<proteinExistence type="predicted"/>
<feature type="compositionally biased region" description="Polar residues" evidence="1">
    <location>
        <begin position="141"/>
        <end position="161"/>
    </location>
</feature>
<reference evidence="2 3" key="1">
    <citation type="submission" date="2016-02" db="EMBL/GenBank/DDBJ databases">
        <authorList>
            <consortium name="Pathogen Informatics"/>
        </authorList>
    </citation>
    <scope>NUCLEOTIDE SEQUENCE [LARGE SCALE GENOMIC DNA]</scope>
    <source>
        <strain evidence="2 3">LSS48</strain>
    </source>
</reference>
<name>A0A0Z8H7B0_STRSU</name>
<accession>A0A0Z8H7B0</accession>